<evidence type="ECO:0000256" key="1">
    <source>
        <dbReference type="SAM" id="MobiDB-lite"/>
    </source>
</evidence>
<proteinExistence type="predicted"/>
<dbReference type="Gene3D" id="1.10.287.1060">
    <property type="entry name" value="ESAT-6-like"/>
    <property type="match status" value="1"/>
</dbReference>
<dbReference type="OrthoDB" id="3284120at2"/>
<dbReference type="RefSeq" id="WP_078975381.1">
    <property type="nucleotide sequence ID" value="NZ_MWQN01000001.1"/>
</dbReference>
<organism evidence="2 3">
    <name type="scientific">Embleya scabrispora</name>
    <dbReference type="NCBI Taxonomy" id="159449"/>
    <lineage>
        <taxon>Bacteria</taxon>
        <taxon>Bacillati</taxon>
        <taxon>Actinomycetota</taxon>
        <taxon>Actinomycetes</taxon>
        <taxon>Kitasatosporales</taxon>
        <taxon>Streptomycetaceae</taxon>
        <taxon>Embleya</taxon>
    </lineage>
</organism>
<gene>
    <name evidence="2" type="ORF">B4N89_09035</name>
</gene>
<evidence type="ECO:0000313" key="3">
    <source>
        <dbReference type="Proteomes" id="UP000190037"/>
    </source>
</evidence>
<keyword evidence="3" id="KW-1185">Reference proteome</keyword>
<dbReference type="AlphaFoldDB" id="A0A1T3NWC1"/>
<feature type="compositionally biased region" description="Basic and acidic residues" evidence="1">
    <location>
        <begin position="95"/>
        <end position="108"/>
    </location>
</feature>
<feature type="region of interest" description="Disordered" evidence="1">
    <location>
        <begin position="83"/>
        <end position="108"/>
    </location>
</feature>
<name>A0A1T3NWC1_9ACTN</name>
<dbReference type="SUPFAM" id="SSF140453">
    <property type="entry name" value="EsxAB dimer-like"/>
    <property type="match status" value="1"/>
</dbReference>
<accession>A0A1T3NWC1</accession>
<protein>
    <recommendedName>
        <fullName evidence="4">WXG100 family type VII secretion target</fullName>
    </recommendedName>
</protein>
<dbReference type="EMBL" id="MWQN01000001">
    <property type="protein sequence ID" value="OPC81075.1"/>
    <property type="molecule type" value="Genomic_DNA"/>
</dbReference>
<reference evidence="2 3" key="1">
    <citation type="submission" date="2017-03" db="EMBL/GenBank/DDBJ databases">
        <title>Draft genome sequence of Streptomyces scabrisporus NF3, endophyte isolated from Amphipterygium adstringens.</title>
        <authorList>
            <person name="Vazquez M."/>
            <person name="Ceapa C.D."/>
            <person name="Rodriguez Luna D."/>
            <person name="Sanchez Esquivel S."/>
        </authorList>
    </citation>
    <scope>NUCLEOTIDE SEQUENCE [LARGE SCALE GENOMIC DNA]</scope>
    <source>
        <strain evidence="2 3">NF3</strain>
    </source>
</reference>
<dbReference type="STRING" id="159449.B4N89_09035"/>
<comment type="caution">
    <text evidence="2">The sequence shown here is derived from an EMBL/GenBank/DDBJ whole genome shotgun (WGS) entry which is preliminary data.</text>
</comment>
<dbReference type="InterPro" id="IPR036689">
    <property type="entry name" value="ESAT-6-like_sf"/>
</dbReference>
<evidence type="ECO:0000313" key="2">
    <source>
        <dbReference type="EMBL" id="OPC81075.1"/>
    </source>
</evidence>
<evidence type="ECO:0008006" key="4">
    <source>
        <dbReference type="Google" id="ProtNLM"/>
    </source>
</evidence>
<sequence length="108" mass="11388">MTADAGTGYKALPSDFKTAGKAFTDAGRRVAEIRTTLKTSIEGLGECWGDDDLGNGFAKSYKPARDKVLEALEALAKGLGEIGKGLDTSAGNYQKTEDHNRESFGGKA</sequence>
<dbReference type="Proteomes" id="UP000190037">
    <property type="component" value="Unassembled WGS sequence"/>
</dbReference>